<dbReference type="EMBL" id="LK996017">
    <property type="protein sequence ID" value="CDX03391.1"/>
    <property type="molecule type" value="Genomic_DNA"/>
</dbReference>
<evidence type="ECO:0000313" key="3">
    <source>
        <dbReference type="EMBL" id="KTE92248.1"/>
    </source>
</evidence>
<gene>
    <name evidence="3" type="ORF">AT727_04770</name>
    <name evidence="2" type="ORF">DPCES_3505</name>
</gene>
<name>A0A098B687_DESHA</name>
<reference evidence="2" key="1">
    <citation type="submission" date="2014-07" db="EMBL/GenBank/DDBJ databases">
        <authorList>
            <person name="Hornung V.Bastian."/>
        </authorList>
    </citation>
    <scope>NUCLEOTIDE SEQUENCE</scope>
    <source>
        <strain evidence="2">PCE-S</strain>
    </source>
</reference>
<feature type="transmembrane region" description="Helical" evidence="1">
    <location>
        <begin position="7"/>
        <end position="33"/>
    </location>
</feature>
<sequence length="69" mass="7507">MSQGRNFGIVFNTPAAGASFIALTLFFFIVFSANSILSSIHLKTLGIIITLSSIGFLFLIIMIAFFLCQ</sequence>
<dbReference type="EMBL" id="LOCK01000017">
    <property type="protein sequence ID" value="KTE92248.1"/>
    <property type="molecule type" value="Genomic_DNA"/>
</dbReference>
<feature type="transmembrane region" description="Helical" evidence="1">
    <location>
        <begin position="45"/>
        <end position="68"/>
    </location>
</feature>
<reference evidence="3 4" key="2">
    <citation type="submission" date="2015-12" db="EMBL/GenBank/DDBJ databases">
        <title>Draft Genome Sequence of Desulfitobacterium hafniense Strain DH, a Sulfate-reducing Bacterium Isolated from Paddy Soils.</title>
        <authorList>
            <person name="Bao P."/>
            <person name="Zhang X."/>
            <person name="Li G."/>
        </authorList>
    </citation>
    <scope>NUCLEOTIDE SEQUENCE [LARGE SCALE GENOMIC DNA]</scope>
    <source>
        <strain evidence="3 4">DH</strain>
    </source>
</reference>
<evidence type="ECO:0000313" key="2">
    <source>
        <dbReference type="EMBL" id="CDX03391.1"/>
    </source>
</evidence>
<keyword evidence="1" id="KW-1133">Transmembrane helix</keyword>
<evidence type="ECO:0000313" key="4">
    <source>
        <dbReference type="Proteomes" id="UP000054623"/>
    </source>
</evidence>
<keyword evidence="1" id="KW-0472">Membrane</keyword>
<accession>A0A098B687</accession>
<dbReference type="Proteomes" id="UP000054623">
    <property type="component" value="Unassembled WGS sequence"/>
</dbReference>
<dbReference type="PATRIC" id="fig|49338.4.peg.3766"/>
<protein>
    <submittedName>
        <fullName evidence="2">Uncharacterized protein</fullName>
    </submittedName>
</protein>
<dbReference type="RefSeq" id="WP_005816973.1">
    <property type="nucleotide sequence ID" value="NZ_CABKQQ010000060.1"/>
</dbReference>
<dbReference type="AlphaFoldDB" id="A0A098B687"/>
<organism evidence="2">
    <name type="scientific">Desulfitobacterium hafniense</name>
    <name type="common">Desulfitobacterium frappieri</name>
    <dbReference type="NCBI Taxonomy" id="49338"/>
    <lineage>
        <taxon>Bacteria</taxon>
        <taxon>Bacillati</taxon>
        <taxon>Bacillota</taxon>
        <taxon>Clostridia</taxon>
        <taxon>Eubacteriales</taxon>
        <taxon>Desulfitobacteriaceae</taxon>
        <taxon>Desulfitobacterium</taxon>
    </lineage>
</organism>
<evidence type="ECO:0000256" key="1">
    <source>
        <dbReference type="SAM" id="Phobius"/>
    </source>
</evidence>
<keyword evidence="1" id="KW-0812">Transmembrane</keyword>
<proteinExistence type="predicted"/>